<dbReference type="OrthoDB" id="1345640at2"/>
<name>A0A161SLZ5_9FLAO</name>
<dbReference type="Proteomes" id="UP000076630">
    <property type="component" value="Unassembled WGS sequence"/>
</dbReference>
<feature type="chain" id="PRO_5007826526" evidence="1">
    <location>
        <begin position="24"/>
        <end position="129"/>
    </location>
</feature>
<dbReference type="EMBL" id="LQNU01000038">
    <property type="protein sequence ID" value="KZE83566.1"/>
    <property type="molecule type" value="Genomic_DNA"/>
</dbReference>
<keyword evidence="3" id="KW-1185">Reference proteome</keyword>
<proteinExistence type="predicted"/>
<reference evidence="2 3" key="1">
    <citation type="submission" date="2016-01" db="EMBL/GenBank/DDBJ databases">
        <title>Whole genome sequencing of Myroides marinus L41.</title>
        <authorList>
            <person name="Hong K.W."/>
        </authorList>
    </citation>
    <scope>NUCLEOTIDE SEQUENCE [LARGE SCALE GENOMIC DNA]</scope>
    <source>
        <strain evidence="2 3">L41</strain>
    </source>
</reference>
<evidence type="ECO:0000256" key="1">
    <source>
        <dbReference type="SAM" id="SignalP"/>
    </source>
</evidence>
<evidence type="ECO:0000313" key="3">
    <source>
        <dbReference type="Proteomes" id="UP000076630"/>
    </source>
</evidence>
<evidence type="ECO:0000313" key="2">
    <source>
        <dbReference type="EMBL" id="KZE83566.1"/>
    </source>
</evidence>
<gene>
    <name evidence="2" type="ORF">AV926_04615</name>
</gene>
<accession>A0A161SLZ5</accession>
<feature type="signal peptide" evidence="1">
    <location>
        <begin position="1"/>
        <end position="23"/>
    </location>
</feature>
<protein>
    <submittedName>
        <fullName evidence="2">Uncharacterized protein</fullName>
    </submittedName>
</protein>
<dbReference type="PROSITE" id="PS51257">
    <property type="entry name" value="PROKAR_LIPOPROTEIN"/>
    <property type="match status" value="1"/>
</dbReference>
<keyword evidence="1" id="KW-0732">Signal</keyword>
<organism evidence="2 3">
    <name type="scientific">Myroides marinus</name>
    <dbReference type="NCBI Taxonomy" id="703342"/>
    <lineage>
        <taxon>Bacteria</taxon>
        <taxon>Pseudomonadati</taxon>
        <taxon>Bacteroidota</taxon>
        <taxon>Flavobacteriia</taxon>
        <taxon>Flavobacteriales</taxon>
        <taxon>Flavobacteriaceae</taxon>
        <taxon>Myroides</taxon>
    </lineage>
</organism>
<dbReference type="RefSeq" id="WP_038985427.1">
    <property type="nucleotide sequence ID" value="NZ_JACAJP010000003.1"/>
</dbReference>
<dbReference type="AlphaFoldDB" id="A0A161SLZ5"/>
<sequence length="129" mass="14595">MNKISLFLTVLMMCFFVSCSSSDDGMRSNEGSLKAEFINTTVAHKSLKEYTSFNYNVRSNALTPLDGRLELVTINGDKVQSEYFTIAPNKMVKVEVLVEGRIVDTNYIKSKKIYTRPARVITEPVFPKL</sequence>
<comment type="caution">
    <text evidence="2">The sequence shown here is derived from an EMBL/GenBank/DDBJ whole genome shotgun (WGS) entry which is preliminary data.</text>
</comment>